<evidence type="ECO:0000313" key="3">
    <source>
        <dbReference type="Proteomes" id="UP001151760"/>
    </source>
</evidence>
<feature type="region of interest" description="Disordered" evidence="1">
    <location>
        <begin position="273"/>
        <end position="293"/>
    </location>
</feature>
<gene>
    <name evidence="2" type="ORF">Tco_1082985</name>
</gene>
<proteinExistence type="predicted"/>
<reference evidence="2" key="2">
    <citation type="submission" date="2022-01" db="EMBL/GenBank/DDBJ databases">
        <authorList>
            <person name="Yamashiro T."/>
            <person name="Shiraishi A."/>
            <person name="Satake H."/>
            <person name="Nakayama K."/>
        </authorList>
    </citation>
    <scope>NUCLEOTIDE SEQUENCE</scope>
</reference>
<dbReference type="EMBL" id="BQNB010020267">
    <property type="protein sequence ID" value="GJT94140.1"/>
    <property type="molecule type" value="Genomic_DNA"/>
</dbReference>
<protein>
    <submittedName>
        <fullName evidence="2">Uncharacterized protein</fullName>
    </submittedName>
</protein>
<evidence type="ECO:0000256" key="1">
    <source>
        <dbReference type="SAM" id="MobiDB-lite"/>
    </source>
</evidence>
<keyword evidence="3" id="KW-1185">Reference proteome</keyword>
<sequence>MPTANQQTLAESGTVEGILMRNSMDKGPYKWKEIADPNDAKKTIQYEPHVNASRAKKATRNHDILALVANSYANPSHSHARDAQEDKLSTAMMLLTRAITQHYSTPTNNHLRTSSNTRNQAVIQDGRMDIQSKNVGYAKNGSRNARRTNRIQATNAGDGFIQKTDENEEIVQRIPRTMSTQGKTNMMLVAKDEVGVNLDTEENNFMLINAYGDNQLEEINALVIMIARIQPTDNKSDAKSTYGDHEHKNHEKFETIKHTSINDQIDSDIIFDDPYVEDNSGQAEHDPNPHDQTCADIESLIYNVQVEAKNQRRMKNELKKAKCVDTKET</sequence>
<comment type="caution">
    <text evidence="2">The sequence shown here is derived from an EMBL/GenBank/DDBJ whole genome shotgun (WGS) entry which is preliminary data.</text>
</comment>
<name>A0ABQ5I3F3_9ASTR</name>
<reference evidence="2" key="1">
    <citation type="journal article" date="2022" name="Int. J. Mol. Sci.">
        <title>Draft Genome of Tanacetum Coccineum: Genomic Comparison of Closely Related Tanacetum-Family Plants.</title>
        <authorList>
            <person name="Yamashiro T."/>
            <person name="Shiraishi A."/>
            <person name="Nakayama K."/>
            <person name="Satake H."/>
        </authorList>
    </citation>
    <scope>NUCLEOTIDE SEQUENCE</scope>
</reference>
<evidence type="ECO:0000313" key="2">
    <source>
        <dbReference type="EMBL" id="GJT94140.1"/>
    </source>
</evidence>
<accession>A0ABQ5I3F3</accession>
<dbReference type="Proteomes" id="UP001151760">
    <property type="component" value="Unassembled WGS sequence"/>
</dbReference>
<organism evidence="2 3">
    <name type="scientific">Tanacetum coccineum</name>
    <dbReference type="NCBI Taxonomy" id="301880"/>
    <lineage>
        <taxon>Eukaryota</taxon>
        <taxon>Viridiplantae</taxon>
        <taxon>Streptophyta</taxon>
        <taxon>Embryophyta</taxon>
        <taxon>Tracheophyta</taxon>
        <taxon>Spermatophyta</taxon>
        <taxon>Magnoliopsida</taxon>
        <taxon>eudicotyledons</taxon>
        <taxon>Gunneridae</taxon>
        <taxon>Pentapetalae</taxon>
        <taxon>asterids</taxon>
        <taxon>campanulids</taxon>
        <taxon>Asterales</taxon>
        <taxon>Asteraceae</taxon>
        <taxon>Asteroideae</taxon>
        <taxon>Anthemideae</taxon>
        <taxon>Anthemidinae</taxon>
        <taxon>Tanacetum</taxon>
    </lineage>
</organism>